<dbReference type="Proteomes" id="UP000198752">
    <property type="component" value="Unassembled WGS sequence"/>
</dbReference>
<dbReference type="EMBL" id="FOOY01000004">
    <property type="protein sequence ID" value="SFG09719.1"/>
    <property type="molecule type" value="Genomic_DNA"/>
</dbReference>
<gene>
    <name evidence="1" type="ORF">SAMN02982927_00659</name>
</gene>
<protein>
    <submittedName>
        <fullName evidence="1">Uncharacterized protein</fullName>
    </submittedName>
</protein>
<proteinExistence type="predicted"/>
<reference evidence="2" key="1">
    <citation type="submission" date="2016-10" db="EMBL/GenBank/DDBJ databases">
        <authorList>
            <person name="Varghese N."/>
            <person name="Submissions S."/>
        </authorList>
    </citation>
    <scope>NUCLEOTIDE SEQUENCE [LARGE SCALE GENOMIC DNA]</scope>
    <source>
        <strain evidence="2">ATCC 700379</strain>
    </source>
</reference>
<sequence length="73" mass="8651">MEKRLYYPPLKPKEACDVFLKYVEASIEMSKRNLKKYSDLGFETAVVEAQTELRVYENCKRALTDYLNGYYPE</sequence>
<name>A0A1I2P3Q9_9BACL</name>
<dbReference type="RefSeq" id="WP_093670043.1">
    <property type="nucleotide sequence ID" value="NZ_FOOY01000004.1"/>
</dbReference>
<dbReference type="AlphaFoldDB" id="A0A1I2P3Q9"/>
<evidence type="ECO:0000313" key="2">
    <source>
        <dbReference type="Proteomes" id="UP000198752"/>
    </source>
</evidence>
<evidence type="ECO:0000313" key="1">
    <source>
        <dbReference type="EMBL" id="SFG09719.1"/>
    </source>
</evidence>
<organism evidence="1 2">
    <name type="scientific">Sporolactobacillus nakayamae</name>
    <dbReference type="NCBI Taxonomy" id="269670"/>
    <lineage>
        <taxon>Bacteria</taxon>
        <taxon>Bacillati</taxon>
        <taxon>Bacillota</taxon>
        <taxon>Bacilli</taxon>
        <taxon>Bacillales</taxon>
        <taxon>Sporolactobacillaceae</taxon>
        <taxon>Sporolactobacillus</taxon>
    </lineage>
</organism>
<dbReference type="STRING" id="269670.SAMN02982927_00659"/>
<keyword evidence="2" id="KW-1185">Reference proteome</keyword>
<accession>A0A1I2P3Q9</accession>